<dbReference type="CDD" id="cd18297">
    <property type="entry name" value="BTB_POZ_ABTB2-like"/>
    <property type="match status" value="1"/>
</dbReference>
<dbReference type="PROSITE" id="PS50088">
    <property type="entry name" value="ANK_REPEAT"/>
    <property type="match status" value="2"/>
</dbReference>
<dbReference type="InterPro" id="IPR052089">
    <property type="entry name" value="Ankyrin-BTB/POZ_domain"/>
</dbReference>
<dbReference type="Gene3D" id="1.25.40.420">
    <property type="match status" value="1"/>
</dbReference>
<dbReference type="InterPro" id="IPR036770">
    <property type="entry name" value="Ankyrin_rpt-contain_sf"/>
</dbReference>
<organism evidence="5 6">
    <name type="scientific">Pocillopora damicornis</name>
    <name type="common">Cauliflower coral</name>
    <name type="synonym">Millepora damicornis</name>
    <dbReference type="NCBI Taxonomy" id="46731"/>
    <lineage>
        <taxon>Eukaryota</taxon>
        <taxon>Metazoa</taxon>
        <taxon>Cnidaria</taxon>
        <taxon>Anthozoa</taxon>
        <taxon>Hexacorallia</taxon>
        <taxon>Scleractinia</taxon>
        <taxon>Astrocoeniina</taxon>
        <taxon>Pocilloporidae</taxon>
        <taxon>Pocillopora</taxon>
    </lineage>
</organism>
<evidence type="ECO:0000256" key="3">
    <source>
        <dbReference type="PROSITE-ProRule" id="PRU00023"/>
    </source>
</evidence>
<dbReference type="InterPro" id="IPR002119">
    <property type="entry name" value="Histone_H2A"/>
</dbReference>
<dbReference type="Pfam" id="PF00651">
    <property type="entry name" value="BTB"/>
    <property type="match status" value="1"/>
</dbReference>
<dbReference type="Pfam" id="PF00023">
    <property type="entry name" value="Ank"/>
    <property type="match status" value="1"/>
</dbReference>
<dbReference type="InterPro" id="IPR000210">
    <property type="entry name" value="BTB/POZ_dom"/>
</dbReference>
<dbReference type="SUPFAM" id="SSF47113">
    <property type="entry name" value="Histone-fold"/>
    <property type="match status" value="2"/>
</dbReference>
<dbReference type="InterPro" id="IPR002110">
    <property type="entry name" value="Ankyrin_rpt"/>
</dbReference>
<gene>
    <name evidence="5" type="ORF">pdam_00004502</name>
</gene>
<accession>A0A3M6V3G6</accession>
<dbReference type="PRINTS" id="PR00620">
    <property type="entry name" value="HISTONEH2A"/>
</dbReference>
<dbReference type="SMART" id="SM00248">
    <property type="entry name" value="ANK"/>
    <property type="match status" value="4"/>
</dbReference>
<dbReference type="AlphaFoldDB" id="A0A3M6V3G6"/>
<evidence type="ECO:0000313" key="6">
    <source>
        <dbReference type="Proteomes" id="UP000275408"/>
    </source>
</evidence>
<proteinExistence type="predicted"/>
<dbReference type="Pfam" id="PF26281">
    <property type="entry name" value="Histone_ABTB"/>
    <property type="match status" value="1"/>
</dbReference>
<dbReference type="CDD" id="cd22913">
    <property type="entry name" value="HFD_ABTB2-like"/>
    <property type="match status" value="1"/>
</dbReference>
<dbReference type="SMART" id="SM00225">
    <property type="entry name" value="BTB"/>
    <property type="match status" value="1"/>
</dbReference>
<protein>
    <recommendedName>
        <fullName evidence="4">BTB domain-containing protein</fullName>
    </recommendedName>
</protein>
<feature type="repeat" description="ANK" evidence="3">
    <location>
        <begin position="495"/>
        <end position="527"/>
    </location>
</feature>
<evidence type="ECO:0000256" key="1">
    <source>
        <dbReference type="ARBA" id="ARBA00022737"/>
    </source>
</evidence>
<dbReference type="SUPFAM" id="SSF54695">
    <property type="entry name" value="POZ domain"/>
    <property type="match status" value="1"/>
</dbReference>
<dbReference type="GO" id="GO:0003677">
    <property type="term" value="F:DNA binding"/>
    <property type="evidence" value="ECO:0007669"/>
    <property type="project" value="InterPro"/>
</dbReference>
<dbReference type="InterPro" id="IPR011333">
    <property type="entry name" value="SKP1/BTB/POZ_sf"/>
</dbReference>
<dbReference type="SUPFAM" id="SSF48403">
    <property type="entry name" value="Ankyrin repeat"/>
    <property type="match status" value="1"/>
</dbReference>
<evidence type="ECO:0000256" key="2">
    <source>
        <dbReference type="ARBA" id="ARBA00023043"/>
    </source>
</evidence>
<dbReference type="InterPro" id="IPR059008">
    <property type="entry name" value="ABTB2/3_histone"/>
</dbReference>
<dbReference type="GO" id="GO:0030527">
    <property type="term" value="F:structural constituent of chromatin"/>
    <property type="evidence" value="ECO:0007669"/>
    <property type="project" value="InterPro"/>
</dbReference>
<evidence type="ECO:0000313" key="5">
    <source>
        <dbReference type="EMBL" id="RMX60098.1"/>
    </source>
</evidence>
<sequence length="953" mass="106914">MEQWYLPANSHFLIPGTAENSKSPRNGGLVAQLENDWDVWLPMLPQLDEFPWTLQDISKVLRLGRTREHFRAISPQAVERVSFLLQRPLLRIVREAKRLSVRYSKCSKHEIQTSIRLVLSLSMARTCVTLASKAFSLYSMSSDRFRRSKRTRCGLILPVGKIFRWLVNMKVAARIYDAAAIYLSATLEYIAEELVYRAVNNLEGIDQVTPEVLEEWINTDGDLWGMFQPYYHLLSGRTAFGITDSIEMYAAPKKALSSPKTGSPRRRGLDKCMTTACVTSVAELTELLHQARQRFSDAYQSKDNKFMSQVDWTTNALHTLSYFMKCSHEIDEDISDILAATRRAHTHLTPLVEWLRVASLHVEHRGSSIVDDDDVRQAARLLLPFNDCEPRALCPTDSLTVSSFLSPTTAAVSFQQDLGLRLLLSGRVDVIPQALVMLGPEKANTINLQGMTPLMYACAYGNEALVKRLIECHALLDTQVPNNKQIYPLLNLELISWTALSFAAMKGHVNVCQLLLDAGANPNGAMNHGKENQVETPLQLAAATASSAPGNYEVVSMLLRKAADPYVSVNTCSFSPGLRGFGNAYAAAAAHGLKNILRKLLAEPGPRRENDMLSLTEILTEGSLLDEGNEMKLTKKKSMALEEALYHSCEHGFLEIAMELRSLGVPWNIHCWSQTVGHAYERGQKAFLKCLLRDFQSMPTNEYTSDFCEDGLVILFNIFKECEDLALSKELASVLSCCFGRQPLKKIEILPITQTSIRIGPDYINSPEMSDITFVVEGRPFYAHKIILATASKKFKAMLSNKTIEPNDGSTPCIEITDIKYEIFMLVIQFLYSGTVDDPVHQNKILELLQASQYFMLDSLKRHCERLAAKHLDCENVVDTYVFANLCEAKELLSYCAGFILKNLAAMMEVKNFRDTLFNNNSNELLQALKSCLIERIKANSTAKPPGRSPVQF</sequence>
<feature type="repeat" description="ANK" evidence="3">
    <location>
        <begin position="449"/>
        <end position="481"/>
    </location>
</feature>
<dbReference type="PROSITE" id="PS50097">
    <property type="entry name" value="BTB"/>
    <property type="match status" value="1"/>
</dbReference>
<dbReference type="Gene3D" id="1.25.40.20">
    <property type="entry name" value="Ankyrin repeat-containing domain"/>
    <property type="match status" value="1"/>
</dbReference>
<reference evidence="5 6" key="1">
    <citation type="journal article" date="2018" name="Sci. Rep.">
        <title>Comparative analysis of the Pocillopora damicornis genome highlights role of immune system in coral evolution.</title>
        <authorList>
            <person name="Cunning R."/>
            <person name="Bay R.A."/>
            <person name="Gillette P."/>
            <person name="Baker A.C."/>
            <person name="Traylor-Knowles N."/>
        </authorList>
    </citation>
    <scope>NUCLEOTIDE SEQUENCE [LARGE SCALE GENOMIC DNA]</scope>
    <source>
        <strain evidence="5">RSMAS</strain>
        <tissue evidence="5">Whole animal</tissue>
    </source>
</reference>
<keyword evidence="1" id="KW-0677">Repeat</keyword>
<dbReference type="Pfam" id="PF12796">
    <property type="entry name" value="Ank_2"/>
    <property type="match status" value="1"/>
</dbReference>
<dbReference type="FunFam" id="3.30.710.10:FF:000030">
    <property type="entry name" value="Ankyrin repeat and BTB/POZ domain-containing protein BTBD11"/>
    <property type="match status" value="1"/>
</dbReference>
<comment type="caution">
    <text evidence="5">The sequence shown here is derived from an EMBL/GenBank/DDBJ whole genome shotgun (WGS) entry which is preliminary data.</text>
</comment>
<dbReference type="GO" id="GO:0000786">
    <property type="term" value="C:nucleosome"/>
    <property type="evidence" value="ECO:0007669"/>
    <property type="project" value="InterPro"/>
</dbReference>
<dbReference type="PANTHER" id="PTHR46071">
    <property type="entry name" value="ANKYRIN REPEAT AND BTB/POZ DOMAIN-CONTAINING"/>
    <property type="match status" value="1"/>
</dbReference>
<dbReference type="STRING" id="46731.A0A3M6V3G6"/>
<feature type="domain" description="BTB" evidence="4">
    <location>
        <begin position="770"/>
        <end position="840"/>
    </location>
</feature>
<dbReference type="Gene3D" id="1.10.20.10">
    <property type="entry name" value="Histone, subunit A"/>
    <property type="match status" value="1"/>
</dbReference>
<dbReference type="GO" id="GO:0046982">
    <property type="term" value="F:protein heterodimerization activity"/>
    <property type="evidence" value="ECO:0007669"/>
    <property type="project" value="InterPro"/>
</dbReference>
<dbReference type="PANTHER" id="PTHR46071:SF2">
    <property type="entry name" value="ANKYRIN REPEAT AND BTB_POZ DOMAIN-CONTAINING PROTEIN 2-LIKE PROTEIN"/>
    <property type="match status" value="1"/>
</dbReference>
<name>A0A3M6V3G6_POCDA</name>
<keyword evidence="6" id="KW-1185">Reference proteome</keyword>
<keyword evidence="2 3" id="KW-0040">ANK repeat</keyword>
<dbReference type="InterPro" id="IPR009072">
    <property type="entry name" value="Histone-fold"/>
</dbReference>
<dbReference type="SMART" id="SM00414">
    <property type="entry name" value="H2A"/>
    <property type="match status" value="1"/>
</dbReference>
<dbReference type="OrthoDB" id="2316821at2759"/>
<dbReference type="EMBL" id="RCHS01000245">
    <property type="protein sequence ID" value="RMX60098.1"/>
    <property type="molecule type" value="Genomic_DNA"/>
</dbReference>
<dbReference type="Proteomes" id="UP000275408">
    <property type="component" value="Unassembled WGS sequence"/>
</dbReference>
<dbReference type="Gene3D" id="3.30.710.10">
    <property type="entry name" value="Potassium Channel Kv1.1, Chain A"/>
    <property type="match status" value="1"/>
</dbReference>
<evidence type="ECO:0000259" key="4">
    <source>
        <dbReference type="PROSITE" id="PS50097"/>
    </source>
</evidence>
<dbReference type="PROSITE" id="PS50297">
    <property type="entry name" value="ANK_REP_REGION"/>
    <property type="match status" value="2"/>
</dbReference>